<evidence type="ECO:0000256" key="1">
    <source>
        <dbReference type="SAM" id="Phobius"/>
    </source>
</evidence>
<keyword evidence="1" id="KW-0472">Membrane</keyword>
<keyword evidence="1" id="KW-0812">Transmembrane</keyword>
<feature type="transmembrane region" description="Helical" evidence="1">
    <location>
        <begin position="117"/>
        <end position="137"/>
    </location>
</feature>
<accession>A0A7U4TGJ0</accession>
<evidence type="ECO:0000313" key="3">
    <source>
        <dbReference type="Proteomes" id="UP000070560"/>
    </source>
</evidence>
<dbReference type="RefSeq" id="WP_066061643.1">
    <property type="nucleotide sequence ID" value="NZ_CP013015.1"/>
</dbReference>
<dbReference type="Proteomes" id="UP000070560">
    <property type="component" value="Chromosome"/>
</dbReference>
<keyword evidence="3" id="KW-1185">Reference proteome</keyword>
<name>A0A7U4TGJ0_DESA2</name>
<sequence>MNVVGNINIINILFTLVMTASVPYAAKIGTRLYVTKKFSMSNVARILQLNSPRGSTFSLADLQTTSNNSKILCLYYYWLWFTEKVTQIFLFGTLCLLFFGFLPIILGEIFYTKTETIVLIGIEIGITIFTWLLRYICEDLALSIGVDLKEIW</sequence>
<evidence type="ECO:0000313" key="2">
    <source>
        <dbReference type="EMBL" id="AMM40739.1"/>
    </source>
</evidence>
<dbReference type="KEGG" id="daw:HS1_000935"/>
<feature type="transmembrane region" description="Helical" evidence="1">
    <location>
        <begin position="6"/>
        <end position="26"/>
    </location>
</feature>
<proteinExistence type="predicted"/>
<reference evidence="2 3" key="1">
    <citation type="submission" date="2015-10" db="EMBL/GenBank/DDBJ databases">
        <title>Candidatus Desulfofervidus auxilii, a hydrogenotrophic sulfate-reducing bacterium involved in the thermophilic anaerobic oxidation of methane.</title>
        <authorList>
            <person name="Krukenberg V."/>
            <person name="Richter M."/>
            <person name="Wegener G."/>
        </authorList>
    </citation>
    <scope>NUCLEOTIDE SEQUENCE [LARGE SCALE GENOMIC DNA]</scope>
    <source>
        <strain evidence="2 3">HS1</strain>
    </source>
</reference>
<gene>
    <name evidence="2" type="ORF">HS1_000935</name>
</gene>
<protein>
    <submittedName>
        <fullName evidence="2">Membrane protein</fullName>
    </submittedName>
</protein>
<feature type="transmembrane region" description="Helical" evidence="1">
    <location>
        <begin position="88"/>
        <end position="111"/>
    </location>
</feature>
<organism evidence="2 3">
    <name type="scientific">Desulfofervidus auxilii</name>
    <dbReference type="NCBI Taxonomy" id="1621989"/>
    <lineage>
        <taxon>Bacteria</taxon>
        <taxon>Pseudomonadati</taxon>
        <taxon>Thermodesulfobacteriota</taxon>
        <taxon>Candidatus Desulfofervidia</taxon>
        <taxon>Candidatus Desulfofervidales</taxon>
        <taxon>Candidatus Desulfofervidaceae</taxon>
        <taxon>Candidatus Desulfofervidus</taxon>
    </lineage>
</organism>
<dbReference type="AlphaFoldDB" id="A0A7U4TGJ0"/>
<keyword evidence="1" id="KW-1133">Transmembrane helix</keyword>
<dbReference type="EMBL" id="CP013015">
    <property type="protein sequence ID" value="AMM40739.1"/>
    <property type="molecule type" value="Genomic_DNA"/>
</dbReference>